<proteinExistence type="predicted"/>
<keyword evidence="2" id="KW-1185">Reference proteome</keyword>
<dbReference type="Proteomes" id="UP001172155">
    <property type="component" value="Unassembled WGS sequence"/>
</dbReference>
<reference evidence="1" key="1">
    <citation type="submission" date="2023-06" db="EMBL/GenBank/DDBJ databases">
        <title>Genome-scale phylogeny and comparative genomics of the fungal order Sordariales.</title>
        <authorList>
            <consortium name="Lawrence Berkeley National Laboratory"/>
            <person name="Hensen N."/>
            <person name="Bonometti L."/>
            <person name="Westerberg I."/>
            <person name="Brannstrom I.O."/>
            <person name="Guillou S."/>
            <person name="Cros-Aarteil S."/>
            <person name="Calhoun S."/>
            <person name="Haridas S."/>
            <person name="Kuo A."/>
            <person name="Mondo S."/>
            <person name="Pangilinan J."/>
            <person name="Riley R."/>
            <person name="LaButti K."/>
            <person name="Andreopoulos B."/>
            <person name="Lipzen A."/>
            <person name="Chen C."/>
            <person name="Yanf M."/>
            <person name="Daum C."/>
            <person name="Ng V."/>
            <person name="Clum A."/>
            <person name="Steindorff A."/>
            <person name="Ohm R."/>
            <person name="Martin F."/>
            <person name="Silar P."/>
            <person name="Natvig D."/>
            <person name="Lalanne C."/>
            <person name="Gautier V."/>
            <person name="Ament-velasquez S.L."/>
            <person name="Kruys A."/>
            <person name="Hutchinson M.I."/>
            <person name="Powell A.J."/>
            <person name="Barry K."/>
            <person name="Miller A.N."/>
            <person name="Grigoriev I.V."/>
            <person name="Debuchy R."/>
            <person name="Gladieux P."/>
            <person name="Thoren M.H."/>
            <person name="Johannesson H."/>
        </authorList>
    </citation>
    <scope>NUCLEOTIDE SEQUENCE</scope>
    <source>
        <strain evidence="1">SMH3187-1</strain>
    </source>
</reference>
<evidence type="ECO:0000313" key="2">
    <source>
        <dbReference type="Proteomes" id="UP001172155"/>
    </source>
</evidence>
<dbReference type="AlphaFoldDB" id="A0AA40KCK2"/>
<organism evidence="1 2">
    <name type="scientific">Schizothecium vesticola</name>
    <dbReference type="NCBI Taxonomy" id="314040"/>
    <lineage>
        <taxon>Eukaryota</taxon>
        <taxon>Fungi</taxon>
        <taxon>Dikarya</taxon>
        <taxon>Ascomycota</taxon>
        <taxon>Pezizomycotina</taxon>
        <taxon>Sordariomycetes</taxon>
        <taxon>Sordariomycetidae</taxon>
        <taxon>Sordariales</taxon>
        <taxon>Schizotheciaceae</taxon>
        <taxon>Schizothecium</taxon>
    </lineage>
</organism>
<accession>A0AA40KCK2</accession>
<sequence length="315" mass="35733">MLPNPSVPLVNLTTMADTADAEEQGWASDSDLDDKDGELWNRTDHFTRRYQCCICGCLFVEGDRLVGLVEGRTSIHLGHITNPFLWEQSEPRSTWDTGVIELAKYRRSRYVNGRYLCGQRDDECWRCWRSRGTASAHIDCLLGFKSGKTYHNKLHRLWRFAQARRPHPNMPELLLPELTYVPTTHLAALPPSNFFSILTRLPQEVLQSVREHPISSPLWQILAGLDLSDLLSALPRHTPAYGSLPLNAIASWERGTGIGSIVPRRDEAHGSGHARLVMDSYGIRRVESVPYQQGHKPRERHDNIVFITMLGSDFG</sequence>
<name>A0AA40KCK2_9PEZI</name>
<comment type="caution">
    <text evidence="1">The sequence shown here is derived from an EMBL/GenBank/DDBJ whole genome shotgun (WGS) entry which is preliminary data.</text>
</comment>
<gene>
    <name evidence="1" type="ORF">B0T18DRAFT_22929</name>
</gene>
<protein>
    <submittedName>
        <fullName evidence="1">Uncharacterized protein</fullName>
    </submittedName>
</protein>
<dbReference type="EMBL" id="JAUKUD010000001">
    <property type="protein sequence ID" value="KAK0753812.1"/>
    <property type="molecule type" value="Genomic_DNA"/>
</dbReference>
<evidence type="ECO:0000313" key="1">
    <source>
        <dbReference type="EMBL" id="KAK0753812.1"/>
    </source>
</evidence>